<sequence>MKKSFLQLCTTVTLVAALFTACSKQSSDETVDPAKQEGNATVNYQIQAVNPSGSIDGSGGERLARIINDPSVASFPSLRFDLTWDSIKVRFRELKFAAKSGADEINMSIKTDRFIDILDSTSLGSIMLPVGNFDHVKVYFRVQGDKQKPAILMKGRITWQGNDIPVEVVIVGKIELTATGNDVAIGADGLSFDGKLKLDLNLVMSKLQIGDFTGTFTGGKIVLSIDADVDTNNRLKSALENSMSVEHKLR</sequence>
<dbReference type="PROSITE" id="PS51257">
    <property type="entry name" value="PROKAR_LIPOPROTEIN"/>
    <property type="match status" value="1"/>
</dbReference>
<dbReference type="Proteomes" id="UP000318815">
    <property type="component" value="Unassembled WGS sequence"/>
</dbReference>
<evidence type="ECO:0000256" key="1">
    <source>
        <dbReference type="SAM" id="SignalP"/>
    </source>
</evidence>
<evidence type="ECO:0000313" key="2">
    <source>
        <dbReference type="EMBL" id="TWV94345.1"/>
    </source>
</evidence>
<feature type="signal peptide" evidence="1">
    <location>
        <begin position="1"/>
        <end position="21"/>
    </location>
</feature>
<keyword evidence="3" id="KW-1185">Reference proteome</keyword>
<organism evidence="2 3">
    <name type="scientific">Chitinophaga pinensis</name>
    <dbReference type="NCBI Taxonomy" id="79329"/>
    <lineage>
        <taxon>Bacteria</taxon>
        <taxon>Pseudomonadati</taxon>
        <taxon>Bacteroidota</taxon>
        <taxon>Chitinophagia</taxon>
        <taxon>Chitinophagales</taxon>
        <taxon>Chitinophagaceae</taxon>
        <taxon>Chitinophaga</taxon>
    </lineage>
</organism>
<comment type="caution">
    <text evidence="2">The sequence shown here is derived from an EMBL/GenBank/DDBJ whole genome shotgun (WGS) entry which is preliminary data.</text>
</comment>
<name>A0A5C6LQ09_9BACT</name>
<reference evidence="2 3" key="1">
    <citation type="submission" date="2019-08" db="EMBL/GenBank/DDBJ databases">
        <title>Whole genome sequencing of chitin degrading bacteria Chitinophaga pinensis YS16.</title>
        <authorList>
            <person name="Singh R.P."/>
            <person name="Manchanda G."/>
            <person name="Maurya I.K."/>
            <person name="Joshi N.K."/>
            <person name="Srivastava A.K."/>
        </authorList>
    </citation>
    <scope>NUCLEOTIDE SEQUENCE [LARGE SCALE GENOMIC DNA]</scope>
    <source>
        <strain evidence="2 3">YS-16</strain>
    </source>
</reference>
<dbReference type="EMBL" id="VOHS01000047">
    <property type="protein sequence ID" value="TWV94345.1"/>
    <property type="molecule type" value="Genomic_DNA"/>
</dbReference>
<evidence type="ECO:0008006" key="4">
    <source>
        <dbReference type="Google" id="ProtNLM"/>
    </source>
</evidence>
<keyword evidence="1" id="KW-0732">Signal</keyword>
<protein>
    <recommendedName>
        <fullName evidence="4">Lipoprotein</fullName>
    </recommendedName>
</protein>
<feature type="chain" id="PRO_5023126491" description="Lipoprotein" evidence="1">
    <location>
        <begin position="22"/>
        <end position="250"/>
    </location>
</feature>
<dbReference type="AlphaFoldDB" id="A0A5C6LQ09"/>
<gene>
    <name evidence="2" type="ORF">FEF09_25760</name>
</gene>
<proteinExistence type="predicted"/>
<accession>A0A5C6LQ09</accession>
<dbReference type="OrthoDB" id="662322at2"/>
<dbReference type="RefSeq" id="WP_146307775.1">
    <property type="nucleotide sequence ID" value="NZ_VOHS01000047.1"/>
</dbReference>
<evidence type="ECO:0000313" key="3">
    <source>
        <dbReference type="Proteomes" id="UP000318815"/>
    </source>
</evidence>